<feature type="region of interest" description="Disordered" evidence="1">
    <location>
        <begin position="288"/>
        <end position="353"/>
    </location>
</feature>
<sequence>MTTTTEFGLRTVLVTPGSEASAMLTVRNDSDIVEAYEFEVVGECAPWTSVEPARLSLYPGTSEEVTVVLRPPRSAAVRAGEVPLGVRVLPAERPDTAVVAETTVVVEPFLQSRVELVPERRRAWRSARFHVEVDNEGNAPVAVSLVAAEADDQLRTTVADGPVVVEPGVRAEVPVRVRIAKVLWFGAPVSWPVRLTSNTAIREAAPTTAPITAGTAVGTAATEAVETEELDGELVQLPVFPKWLLALLALLLALLLLWLTLVRPAVQSAAREAADERAEEIVQAQEGITPQEPPAQEPGGGQQTGGQQPGGQQPQGQPGQGQPGQGNAVGGGEQSSSTIEVRTNTGDQGTGSYVVPAGKVFRITDLVLANHQGDEGVLTIAFGERTITTIALETFRNQDYHWVTPIDVPENATVSATVDCARPGTPASGRQAPNCLQLLNVSGALADLPR</sequence>
<dbReference type="KEGG" id="ssyi:EKG83_31985"/>
<keyword evidence="2" id="KW-0472">Membrane</keyword>
<organism evidence="3 4">
    <name type="scientific">Saccharothrix syringae</name>
    <name type="common">Nocardiopsis syringae</name>
    <dbReference type="NCBI Taxonomy" id="103733"/>
    <lineage>
        <taxon>Bacteria</taxon>
        <taxon>Bacillati</taxon>
        <taxon>Actinomycetota</taxon>
        <taxon>Actinomycetes</taxon>
        <taxon>Pseudonocardiales</taxon>
        <taxon>Pseudonocardiaceae</taxon>
        <taxon>Saccharothrix</taxon>
    </lineage>
</organism>
<dbReference type="AlphaFoldDB" id="A0A5Q0H5Y4"/>
<evidence type="ECO:0000256" key="1">
    <source>
        <dbReference type="SAM" id="MobiDB-lite"/>
    </source>
</evidence>
<keyword evidence="4" id="KW-1185">Reference proteome</keyword>
<dbReference type="EMBL" id="CP034550">
    <property type="protein sequence ID" value="QFZ21393.1"/>
    <property type="molecule type" value="Genomic_DNA"/>
</dbReference>
<dbReference type="Proteomes" id="UP000325787">
    <property type="component" value="Chromosome"/>
</dbReference>
<dbReference type="OrthoDB" id="3444343at2"/>
<keyword evidence="2" id="KW-1133">Transmembrane helix</keyword>
<feature type="transmembrane region" description="Helical" evidence="2">
    <location>
        <begin position="243"/>
        <end position="262"/>
    </location>
</feature>
<feature type="compositionally biased region" description="Gly residues" evidence="1">
    <location>
        <begin position="318"/>
        <end position="333"/>
    </location>
</feature>
<reference evidence="4" key="1">
    <citation type="journal article" date="2021" name="Curr. Microbiol.">
        <title>Complete genome of nocamycin-producing strain Saccharothrix syringae NRRL B-16468 reveals the biosynthetic potential for secondary metabolites.</title>
        <authorList>
            <person name="Mo X."/>
            <person name="Yang S."/>
        </authorList>
    </citation>
    <scope>NUCLEOTIDE SEQUENCE [LARGE SCALE GENOMIC DNA]</scope>
    <source>
        <strain evidence="4">ATCC 51364 / DSM 43886 / JCM 6844 / KCTC 9398 / NBRC 14523 / NRRL B-16468 / INA 2240</strain>
    </source>
</reference>
<dbReference type="RefSeq" id="WP_033435635.1">
    <property type="nucleotide sequence ID" value="NZ_CP034550.1"/>
</dbReference>
<evidence type="ECO:0000313" key="4">
    <source>
        <dbReference type="Proteomes" id="UP000325787"/>
    </source>
</evidence>
<proteinExistence type="predicted"/>
<accession>A0A5Q0H5Y4</accession>
<name>A0A5Q0H5Y4_SACSY</name>
<evidence type="ECO:0000313" key="3">
    <source>
        <dbReference type="EMBL" id="QFZ21393.1"/>
    </source>
</evidence>
<keyword evidence="2" id="KW-0812">Transmembrane</keyword>
<protein>
    <submittedName>
        <fullName evidence="3">Hydrolytic protein</fullName>
    </submittedName>
</protein>
<gene>
    <name evidence="3" type="ORF">EKG83_31985</name>
</gene>
<feature type="compositionally biased region" description="Gly residues" evidence="1">
    <location>
        <begin position="298"/>
        <end position="309"/>
    </location>
</feature>
<feature type="compositionally biased region" description="Polar residues" evidence="1">
    <location>
        <begin position="335"/>
        <end position="351"/>
    </location>
</feature>
<evidence type="ECO:0000256" key="2">
    <source>
        <dbReference type="SAM" id="Phobius"/>
    </source>
</evidence>